<dbReference type="InterPro" id="IPR001632">
    <property type="entry name" value="WD40_G-protein_beta-like"/>
</dbReference>
<evidence type="ECO:0000256" key="3">
    <source>
        <dbReference type="PROSITE-ProRule" id="PRU00221"/>
    </source>
</evidence>
<dbReference type="PANTHER" id="PTHR44019:SF8">
    <property type="entry name" value="POC1 CENTRIOLAR PROTEIN HOMOLOG"/>
    <property type="match status" value="1"/>
</dbReference>
<feature type="region of interest" description="Disordered" evidence="4">
    <location>
        <begin position="348"/>
        <end position="379"/>
    </location>
</feature>
<accession>A0ABM9HGK4</accession>
<evidence type="ECO:0000313" key="7">
    <source>
        <dbReference type="Proteomes" id="UP001157733"/>
    </source>
</evidence>
<keyword evidence="7" id="KW-1185">Reference proteome</keyword>
<dbReference type="SUPFAM" id="SSF52129">
    <property type="entry name" value="Caspase-like"/>
    <property type="match status" value="1"/>
</dbReference>
<protein>
    <submittedName>
        <fullName evidence="6">WD_REPEATS_REGION domain-containing protein</fullName>
    </submittedName>
</protein>
<dbReference type="InterPro" id="IPR036322">
    <property type="entry name" value="WD40_repeat_dom_sf"/>
</dbReference>
<dbReference type="Gene3D" id="2.60.40.10">
    <property type="entry name" value="Immunoglobulins"/>
    <property type="match status" value="1"/>
</dbReference>
<feature type="repeat" description="WD" evidence="3">
    <location>
        <begin position="89"/>
        <end position="130"/>
    </location>
</feature>
<dbReference type="EMBL" id="OX336137">
    <property type="protein sequence ID" value="CAI2719376.1"/>
    <property type="molecule type" value="Genomic_DNA"/>
</dbReference>
<evidence type="ECO:0000259" key="5">
    <source>
        <dbReference type="Pfam" id="PF00656"/>
    </source>
</evidence>
<evidence type="ECO:0000256" key="2">
    <source>
        <dbReference type="ARBA" id="ARBA00022737"/>
    </source>
</evidence>
<dbReference type="PROSITE" id="PS00678">
    <property type="entry name" value="WD_REPEATS_1"/>
    <property type="match status" value="3"/>
</dbReference>
<reference evidence="6 7" key="1">
    <citation type="submission" date="2022-09" db="EMBL/GenBank/DDBJ databases">
        <authorList>
            <person name="Kop L."/>
        </authorList>
    </citation>
    <scope>NUCLEOTIDE SEQUENCE [LARGE SCALE GENOMIC DNA]</scope>
    <source>
        <strain evidence="6 7">347</strain>
    </source>
</reference>
<evidence type="ECO:0000313" key="6">
    <source>
        <dbReference type="EMBL" id="CAI2719376.1"/>
    </source>
</evidence>
<dbReference type="Gene3D" id="2.130.10.10">
    <property type="entry name" value="YVTN repeat-like/Quinoprotein amine dehydrogenase"/>
    <property type="match status" value="3"/>
</dbReference>
<sequence length="726" mass="77856">MPDRQRNHPDPRQRAHRAHRLAVQALIFLLGLLWMAPVHADAIPKTLRGHSGAVLAVAVSPDSHRILSAGADGTLLLWDAATGKILKTFSGHEGAVQVVSISPDGRLAASGGADTTVRLWNLSSGEEERILRGHFGAVTSLTFSSNGQRLISGGSDEAVVLWNTSTGEALHTFFDTRGSGSGFAPLEPVRAVGIAPDGDTVVAAQGNSVRLWQTATGTQVWLQSSKSAIATTVFFPDGERIAFAGQDGGIHLVAAATGAPLRTLETHAGGVNAVALSQDGNHLVSGGQDGTLKLWRLESGSALHVFEGHTQAVTSVAFAPDGRFAVSGSRDHSVRQWDLSSYITPKVAAKAPSPETPAPHIPTPQPETHTPPVEAGDTEPPAIVITSHPITRGIVVVPDLPETSVEGRVTDASGIARVTVNNQPAHLDVSGNFSAGVPLRPGQTKVVVMAEDTRGNMAWETFWVEGKATLSTDRITQDTQPEPAPSMEGRYHALIIGINHYRHLPPLQTAIHDAEEVERILRDHYGFATTLLVDAGRDAIMDAFNRIRSQLTADDHFLIYYAGHGQFDKAVNKAYWLPADAKPDSDTKWIIVDNITSNIKRMAAKHVLVVADSCYSGTLTRSTLTRLTTAEEKRRFLDKMRERPSRTLMASGGNEPVADGGGGGHSVFARAFIEALQQPETPVFTAEQLFHDQIKERVAGSAQQVPEYNIIKNSGHEGGDFVFTKK</sequence>
<dbReference type="SUPFAM" id="SSF50978">
    <property type="entry name" value="WD40 repeat-like"/>
    <property type="match status" value="1"/>
</dbReference>
<dbReference type="InterPro" id="IPR020472">
    <property type="entry name" value="WD40_PAC1"/>
</dbReference>
<keyword evidence="1 3" id="KW-0853">WD repeat</keyword>
<dbReference type="Proteomes" id="UP001157733">
    <property type="component" value="Chromosome"/>
</dbReference>
<gene>
    <name evidence="6" type="ORF">NSPWAT_2520</name>
</gene>
<dbReference type="PROSITE" id="PS50082">
    <property type="entry name" value="WD_REPEATS_2"/>
    <property type="match status" value="5"/>
</dbReference>
<dbReference type="PROSITE" id="PS50294">
    <property type="entry name" value="WD_REPEATS_REGION"/>
    <property type="match status" value="5"/>
</dbReference>
<dbReference type="Pfam" id="PF00656">
    <property type="entry name" value="Peptidase_C14"/>
    <property type="match status" value="1"/>
</dbReference>
<evidence type="ECO:0000256" key="4">
    <source>
        <dbReference type="SAM" id="MobiDB-lite"/>
    </source>
</evidence>
<dbReference type="SMART" id="SM00320">
    <property type="entry name" value="WD40"/>
    <property type="match status" value="7"/>
</dbReference>
<proteinExistence type="predicted"/>
<feature type="repeat" description="WD" evidence="3">
    <location>
        <begin position="131"/>
        <end position="172"/>
    </location>
</feature>
<dbReference type="InterPro" id="IPR001680">
    <property type="entry name" value="WD40_rpt"/>
</dbReference>
<feature type="repeat" description="WD" evidence="3">
    <location>
        <begin position="306"/>
        <end position="341"/>
    </location>
</feature>
<dbReference type="InterPro" id="IPR015943">
    <property type="entry name" value="WD40/YVTN_repeat-like_dom_sf"/>
</dbReference>
<dbReference type="InterPro" id="IPR029030">
    <property type="entry name" value="Caspase-like_dom_sf"/>
</dbReference>
<dbReference type="PRINTS" id="PR00320">
    <property type="entry name" value="GPROTEINBRPT"/>
</dbReference>
<dbReference type="InterPro" id="IPR019775">
    <property type="entry name" value="WD40_repeat_CS"/>
</dbReference>
<feature type="domain" description="Peptidase C14 caspase" evidence="5">
    <location>
        <begin position="492"/>
        <end position="709"/>
    </location>
</feature>
<dbReference type="PANTHER" id="PTHR44019">
    <property type="entry name" value="WD REPEAT-CONTAINING PROTEIN 55"/>
    <property type="match status" value="1"/>
</dbReference>
<feature type="repeat" description="WD" evidence="3">
    <location>
        <begin position="264"/>
        <end position="305"/>
    </location>
</feature>
<keyword evidence="2" id="KW-0677">Repeat</keyword>
<name>A0ABM9HGK4_9BACT</name>
<dbReference type="InterPro" id="IPR050505">
    <property type="entry name" value="WDR55/POC1"/>
</dbReference>
<dbReference type="InterPro" id="IPR013783">
    <property type="entry name" value="Ig-like_fold"/>
</dbReference>
<dbReference type="InterPro" id="IPR011600">
    <property type="entry name" value="Pept_C14_caspase"/>
</dbReference>
<evidence type="ECO:0000256" key="1">
    <source>
        <dbReference type="ARBA" id="ARBA00022574"/>
    </source>
</evidence>
<feature type="compositionally biased region" description="Pro residues" evidence="4">
    <location>
        <begin position="354"/>
        <end position="365"/>
    </location>
</feature>
<dbReference type="CDD" id="cd00200">
    <property type="entry name" value="WD40"/>
    <property type="match status" value="1"/>
</dbReference>
<dbReference type="Gene3D" id="3.40.50.1460">
    <property type="match status" value="1"/>
</dbReference>
<organism evidence="6 7">
    <name type="scientific">Nitrospina watsonii</name>
    <dbReference type="NCBI Taxonomy" id="1323948"/>
    <lineage>
        <taxon>Bacteria</taxon>
        <taxon>Pseudomonadati</taxon>
        <taxon>Nitrospinota/Tectimicrobiota group</taxon>
        <taxon>Nitrospinota</taxon>
        <taxon>Nitrospinia</taxon>
        <taxon>Nitrospinales</taxon>
        <taxon>Nitrospinaceae</taxon>
        <taxon>Nitrospina</taxon>
    </lineage>
</organism>
<dbReference type="Pfam" id="PF00400">
    <property type="entry name" value="WD40"/>
    <property type="match status" value="5"/>
</dbReference>
<feature type="repeat" description="WD" evidence="3">
    <location>
        <begin position="47"/>
        <end position="88"/>
    </location>
</feature>
<dbReference type="PRINTS" id="PR00319">
    <property type="entry name" value="GPROTEINB"/>
</dbReference>